<keyword evidence="3 6" id="KW-0285">Flavoprotein</keyword>
<dbReference type="Gene3D" id="3.50.50.60">
    <property type="entry name" value="FAD/NAD(P)-binding domain"/>
    <property type="match status" value="1"/>
</dbReference>
<dbReference type="Gene3D" id="1.10.8.870">
    <property type="entry name" value="Alpha-glycerophosphate oxidase, cap domain"/>
    <property type="match status" value="1"/>
</dbReference>
<dbReference type="InterPro" id="IPR036188">
    <property type="entry name" value="FAD/NAD-bd_sf"/>
</dbReference>
<evidence type="ECO:0000256" key="5">
    <source>
        <dbReference type="ARBA" id="ARBA00023002"/>
    </source>
</evidence>
<dbReference type="EC" id="1.1.5.3" evidence="6"/>
<evidence type="ECO:0000259" key="8">
    <source>
        <dbReference type="Pfam" id="PF16901"/>
    </source>
</evidence>
<evidence type="ECO:0000259" key="7">
    <source>
        <dbReference type="Pfam" id="PF01266"/>
    </source>
</evidence>
<dbReference type="EMBL" id="SNYK01000005">
    <property type="protein sequence ID" value="TDQ38140.1"/>
    <property type="molecule type" value="Genomic_DNA"/>
</dbReference>
<dbReference type="PANTHER" id="PTHR11985">
    <property type="entry name" value="GLYCEROL-3-PHOSPHATE DEHYDROGENASE"/>
    <property type="match status" value="1"/>
</dbReference>
<reference evidence="9 10" key="1">
    <citation type="submission" date="2019-03" db="EMBL/GenBank/DDBJ databases">
        <title>Genomic Encyclopedia of Type Strains, Phase IV (KMG-IV): sequencing the most valuable type-strain genomes for metagenomic binning, comparative biology and taxonomic classification.</title>
        <authorList>
            <person name="Goeker M."/>
        </authorList>
    </citation>
    <scope>NUCLEOTIDE SEQUENCE [LARGE SCALE GENOMIC DNA]</scope>
    <source>
        <strain evidence="9 10">DSM 28679</strain>
    </source>
</reference>
<accession>A0A4R6TWC1</accession>
<comment type="catalytic activity">
    <reaction evidence="6">
        <text>a quinone + sn-glycerol 3-phosphate = dihydroxyacetone phosphate + a quinol</text>
        <dbReference type="Rhea" id="RHEA:18977"/>
        <dbReference type="ChEBI" id="CHEBI:24646"/>
        <dbReference type="ChEBI" id="CHEBI:57597"/>
        <dbReference type="ChEBI" id="CHEBI:57642"/>
        <dbReference type="ChEBI" id="CHEBI:132124"/>
        <dbReference type="EC" id="1.1.5.3"/>
    </reaction>
</comment>
<dbReference type="Gene3D" id="3.30.9.10">
    <property type="entry name" value="D-Amino Acid Oxidase, subunit A, domain 2"/>
    <property type="match status" value="1"/>
</dbReference>
<keyword evidence="4" id="KW-0274">FAD</keyword>
<dbReference type="PROSITE" id="PS00978">
    <property type="entry name" value="FAD_G3PDH_2"/>
    <property type="match status" value="1"/>
</dbReference>
<evidence type="ECO:0000256" key="4">
    <source>
        <dbReference type="ARBA" id="ARBA00022827"/>
    </source>
</evidence>
<keyword evidence="10" id="KW-1185">Reference proteome</keyword>
<dbReference type="GO" id="GO:0004368">
    <property type="term" value="F:glycerol-3-phosphate dehydrogenase (quinone) activity"/>
    <property type="evidence" value="ECO:0007669"/>
    <property type="project" value="UniProtKB-EC"/>
</dbReference>
<dbReference type="InterPro" id="IPR038299">
    <property type="entry name" value="DAO_C_sf"/>
</dbReference>
<proteinExistence type="inferred from homology"/>
<dbReference type="AlphaFoldDB" id="A0A4R6TWC1"/>
<dbReference type="InterPro" id="IPR031656">
    <property type="entry name" value="DAO_C"/>
</dbReference>
<dbReference type="PANTHER" id="PTHR11985:SF15">
    <property type="entry name" value="GLYCEROL-3-PHOSPHATE DEHYDROGENASE, MITOCHONDRIAL"/>
    <property type="match status" value="1"/>
</dbReference>
<dbReference type="PRINTS" id="PR01001">
    <property type="entry name" value="FADG3PDH"/>
</dbReference>
<comment type="cofactor">
    <cofactor evidence="1 6">
        <name>FAD</name>
        <dbReference type="ChEBI" id="CHEBI:57692"/>
    </cofactor>
</comment>
<feature type="domain" description="FAD dependent oxidoreductase" evidence="7">
    <location>
        <begin position="19"/>
        <end position="373"/>
    </location>
</feature>
<keyword evidence="5 6" id="KW-0560">Oxidoreductase</keyword>
<comment type="similarity">
    <text evidence="2 6">Belongs to the FAD-dependent glycerol-3-phosphate dehydrogenase family.</text>
</comment>
<dbReference type="SUPFAM" id="SSF51905">
    <property type="entry name" value="FAD/NAD(P)-binding domain"/>
    <property type="match status" value="1"/>
</dbReference>
<evidence type="ECO:0000256" key="1">
    <source>
        <dbReference type="ARBA" id="ARBA00001974"/>
    </source>
</evidence>
<evidence type="ECO:0000313" key="10">
    <source>
        <dbReference type="Proteomes" id="UP000294575"/>
    </source>
</evidence>
<evidence type="ECO:0000256" key="2">
    <source>
        <dbReference type="ARBA" id="ARBA00007330"/>
    </source>
</evidence>
<evidence type="ECO:0000256" key="6">
    <source>
        <dbReference type="RuleBase" id="RU361217"/>
    </source>
</evidence>
<feature type="domain" description="Alpha-glycerophosphate oxidase C-terminal" evidence="8">
    <location>
        <begin position="402"/>
        <end position="504"/>
    </location>
</feature>
<organism evidence="9 10">
    <name type="scientific">Thiopseudomonas denitrificans</name>
    <dbReference type="NCBI Taxonomy" id="1501432"/>
    <lineage>
        <taxon>Bacteria</taxon>
        <taxon>Pseudomonadati</taxon>
        <taxon>Pseudomonadota</taxon>
        <taxon>Gammaproteobacteria</taxon>
        <taxon>Pseudomonadales</taxon>
        <taxon>Pseudomonadaceae</taxon>
        <taxon>Thiopseudomonas</taxon>
    </lineage>
</organism>
<comment type="caution">
    <text evidence="9">The sequence shown here is derived from an EMBL/GenBank/DDBJ whole genome shotgun (WGS) entry which is preliminary data.</text>
</comment>
<dbReference type="RefSeq" id="WP_166627846.1">
    <property type="nucleotide sequence ID" value="NZ_LNJZ01000008.1"/>
</dbReference>
<dbReference type="Pfam" id="PF01266">
    <property type="entry name" value="DAO"/>
    <property type="match status" value="1"/>
</dbReference>
<dbReference type="Proteomes" id="UP000294575">
    <property type="component" value="Unassembled WGS sequence"/>
</dbReference>
<dbReference type="InterPro" id="IPR000447">
    <property type="entry name" value="G3P_DH_FAD-dep"/>
</dbReference>
<evidence type="ECO:0000313" key="9">
    <source>
        <dbReference type="EMBL" id="TDQ38140.1"/>
    </source>
</evidence>
<sequence>MPELCRNQHLKRLGEQEFDLLVIGGGATGAGIALDAASRGLSVALVERGDFVSGTSSRSSKLVHGGVRYLKAAITRLDPAQWRLVREALRERATLLSIAPHLVYPLRTLVPARSWYQLFRHRCGLWLYDRAAGQALIAPSTRVSRQQMLASFPHLDSTGLKGGIAYYDAGFDDARMAITVLLTAERQGAVIANYMEVKGFEEASGRLCAAHAINRLGGSRHTVRARAIINATGPHSDRLRQLEQPGSKPHLTLSRGSHLVLDKSWTPASDALLIPATSDGRVLFVLPWQEHTLVGTTDVQVTLQDDLQPGHDEEQYLLQHLRQWFTTDISENDILARWAGLRPLVAATGTDTAGIVREHLIETDRKGLISVLGGKWTTYRKMAEEAVDQAIVTAGLKPSGPCVTAALKLLGAGGFTPDLAGQLALEFRLDKDIARHLAQAYGGLARKLLEHAGRQGCERLLAGHPYIRGEIDWARRHEMAMTTEDILYRRLRIGFLDAQAAGRLAADPLL</sequence>
<dbReference type="GO" id="GO:0009331">
    <property type="term" value="C:glycerol-3-phosphate dehydrogenase (FAD) complex"/>
    <property type="evidence" value="ECO:0007669"/>
    <property type="project" value="UniProtKB-UniRule"/>
</dbReference>
<dbReference type="PROSITE" id="PS00977">
    <property type="entry name" value="FAD_G3PDH_1"/>
    <property type="match status" value="1"/>
</dbReference>
<dbReference type="Pfam" id="PF16901">
    <property type="entry name" value="DAO_C"/>
    <property type="match status" value="1"/>
</dbReference>
<gene>
    <name evidence="9" type="ORF">DFQ45_10551</name>
</gene>
<name>A0A4R6TWC1_9GAMM</name>
<protein>
    <recommendedName>
        <fullName evidence="6">Glycerol-3-phosphate dehydrogenase</fullName>
        <ecNumber evidence="6">1.1.5.3</ecNumber>
    </recommendedName>
</protein>
<dbReference type="GO" id="GO:0006072">
    <property type="term" value="P:glycerol-3-phosphate metabolic process"/>
    <property type="evidence" value="ECO:0007669"/>
    <property type="project" value="UniProtKB-UniRule"/>
</dbReference>
<dbReference type="InterPro" id="IPR006076">
    <property type="entry name" value="FAD-dep_OxRdtase"/>
</dbReference>
<evidence type="ECO:0000256" key="3">
    <source>
        <dbReference type="ARBA" id="ARBA00022630"/>
    </source>
</evidence>